<evidence type="ECO:0000313" key="1">
    <source>
        <dbReference type="EMBL" id="EJW95461.1"/>
    </source>
</evidence>
<reference evidence="1" key="1">
    <citation type="journal article" date="2012" name="PLoS ONE">
        <title>Gene sets for utilization of primary and secondary nutrition supplies in the distal gut of endangered iberian lynx.</title>
        <authorList>
            <person name="Alcaide M."/>
            <person name="Messina E."/>
            <person name="Richter M."/>
            <person name="Bargiela R."/>
            <person name="Peplies J."/>
            <person name="Huws S.A."/>
            <person name="Newbold C.J."/>
            <person name="Golyshin P.N."/>
            <person name="Simon M.A."/>
            <person name="Lopez G."/>
            <person name="Yakimov M.M."/>
            <person name="Ferrer M."/>
        </authorList>
    </citation>
    <scope>NUCLEOTIDE SEQUENCE</scope>
</reference>
<protein>
    <submittedName>
        <fullName evidence="1">Uncharacterized protein</fullName>
    </submittedName>
</protein>
<dbReference type="AlphaFoldDB" id="J9FKN6"/>
<gene>
    <name evidence="1" type="ORF">EVA_16433</name>
</gene>
<dbReference type="EMBL" id="AMCI01005794">
    <property type="protein sequence ID" value="EJW95461.1"/>
    <property type="molecule type" value="Genomic_DNA"/>
</dbReference>
<accession>J9FKN6</accession>
<proteinExistence type="predicted"/>
<sequence>MLDVHICTILVEALELGRVEISVLLAIALERNLNSIVIGNGNVERSDKFRNLNGIGTLIVGQSSIVAVVQSLYTYTGQRSLGSSIVYLTRNLLHFVFWRSLFLCICSRGWLNILDIGFIMSGEYACTRQHKETNASTQSTLN</sequence>
<comment type="caution">
    <text evidence="1">The sequence shown here is derived from an EMBL/GenBank/DDBJ whole genome shotgun (WGS) entry which is preliminary data.</text>
</comment>
<name>J9FKN6_9ZZZZ</name>
<organism evidence="1">
    <name type="scientific">gut metagenome</name>
    <dbReference type="NCBI Taxonomy" id="749906"/>
    <lineage>
        <taxon>unclassified sequences</taxon>
        <taxon>metagenomes</taxon>
        <taxon>organismal metagenomes</taxon>
    </lineage>
</organism>